<dbReference type="Proteomes" id="UP000598227">
    <property type="component" value="Unassembled WGS sequence"/>
</dbReference>
<dbReference type="RefSeq" id="WP_192569005.1">
    <property type="nucleotide sequence ID" value="NZ_JACZEP010000020.1"/>
</dbReference>
<evidence type="ECO:0000256" key="1">
    <source>
        <dbReference type="SAM" id="Phobius"/>
    </source>
</evidence>
<dbReference type="EMBL" id="JACZEP010000020">
    <property type="protein sequence ID" value="MBE1208403.1"/>
    <property type="molecule type" value="Genomic_DNA"/>
</dbReference>
<sequence>MKAYPVSDGDLRSIGALSGLATVAFSIGTGLVGYAFDVTQGIAMSAGVEPGTVGYWSGIRWGFIIAAIVCYGGGAVLWWVRGSTIRAIKRDTTFD</sequence>
<keyword evidence="1" id="KW-0472">Membrane</keyword>
<feature type="transmembrane region" description="Helical" evidence="1">
    <location>
        <begin position="12"/>
        <end position="36"/>
    </location>
</feature>
<name>A0ABR9GY23_9HYPH</name>
<reference evidence="2 3" key="1">
    <citation type="submission" date="2020-09" db="EMBL/GenBank/DDBJ databases">
        <title>Draft Genome Sequence of Aminobacter carboxidus type strain DSM 1086, a soil Gram-negative carboxydobacterium.</title>
        <authorList>
            <person name="Turrini P."/>
            <person name="Tescari M."/>
            <person name="Artuso I."/>
            <person name="Lugli G.A."/>
            <person name="Frangipani E."/>
            <person name="Ventura M."/>
            <person name="Visca P."/>
        </authorList>
    </citation>
    <scope>NUCLEOTIDE SEQUENCE [LARGE SCALE GENOMIC DNA]</scope>
    <source>
        <strain evidence="2 3">DSM 1086</strain>
    </source>
</reference>
<keyword evidence="3" id="KW-1185">Reference proteome</keyword>
<evidence type="ECO:0000313" key="3">
    <source>
        <dbReference type="Proteomes" id="UP000598227"/>
    </source>
</evidence>
<feature type="transmembrane region" description="Helical" evidence="1">
    <location>
        <begin position="59"/>
        <end position="80"/>
    </location>
</feature>
<organism evidence="2 3">
    <name type="scientific">Aminobacter carboxidus</name>
    <dbReference type="NCBI Taxonomy" id="376165"/>
    <lineage>
        <taxon>Bacteria</taxon>
        <taxon>Pseudomonadati</taxon>
        <taxon>Pseudomonadota</taxon>
        <taxon>Alphaproteobacteria</taxon>
        <taxon>Hyphomicrobiales</taxon>
        <taxon>Phyllobacteriaceae</taxon>
        <taxon>Aminobacter</taxon>
    </lineage>
</organism>
<keyword evidence="1" id="KW-0812">Transmembrane</keyword>
<gene>
    <name evidence="2" type="ORF">IHE39_29350</name>
</gene>
<comment type="caution">
    <text evidence="2">The sequence shown here is derived from an EMBL/GenBank/DDBJ whole genome shotgun (WGS) entry which is preliminary data.</text>
</comment>
<keyword evidence="1" id="KW-1133">Transmembrane helix</keyword>
<protein>
    <submittedName>
        <fullName evidence="2">Uncharacterized protein</fullName>
    </submittedName>
</protein>
<evidence type="ECO:0000313" key="2">
    <source>
        <dbReference type="EMBL" id="MBE1208403.1"/>
    </source>
</evidence>
<proteinExistence type="predicted"/>
<accession>A0ABR9GY23</accession>